<organism evidence="5 6">
    <name type="scientific">Halteria grandinella</name>
    <dbReference type="NCBI Taxonomy" id="5974"/>
    <lineage>
        <taxon>Eukaryota</taxon>
        <taxon>Sar</taxon>
        <taxon>Alveolata</taxon>
        <taxon>Ciliophora</taxon>
        <taxon>Intramacronucleata</taxon>
        <taxon>Spirotrichea</taxon>
        <taxon>Stichotrichia</taxon>
        <taxon>Sporadotrichida</taxon>
        <taxon>Halteriidae</taxon>
        <taxon>Halteria</taxon>
    </lineage>
</organism>
<dbReference type="PANTHER" id="PTHR12059">
    <property type="entry name" value="RIBOSOMAL PROTEIN L23-RELATED"/>
    <property type="match status" value="1"/>
</dbReference>
<keyword evidence="3" id="KW-0687">Ribonucleoprotein</keyword>
<accession>A0A8J8SYY4</accession>
<dbReference type="Gene3D" id="3.30.70.330">
    <property type="match status" value="1"/>
</dbReference>
<evidence type="ECO:0000256" key="3">
    <source>
        <dbReference type="ARBA" id="ARBA00023274"/>
    </source>
</evidence>
<dbReference type="PANTHER" id="PTHR12059:SF5">
    <property type="entry name" value="LARGE RIBOSOMAL SUBUNIT PROTEIN UL23M"/>
    <property type="match status" value="1"/>
</dbReference>
<dbReference type="Pfam" id="PF00276">
    <property type="entry name" value="Ribosomal_L23"/>
    <property type="match status" value="1"/>
</dbReference>
<name>A0A8J8SYY4_HALGN</name>
<evidence type="ECO:0000256" key="2">
    <source>
        <dbReference type="ARBA" id="ARBA00022980"/>
    </source>
</evidence>
<dbReference type="EMBL" id="RRYP01015622">
    <property type="protein sequence ID" value="TNV75423.1"/>
    <property type="molecule type" value="Genomic_DNA"/>
</dbReference>
<dbReference type="InterPro" id="IPR012677">
    <property type="entry name" value="Nucleotide-bd_a/b_plait_sf"/>
</dbReference>
<dbReference type="OrthoDB" id="275582at2759"/>
<evidence type="ECO:0000256" key="4">
    <source>
        <dbReference type="ARBA" id="ARBA00039977"/>
    </source>
</evidence>
<comment type="caution">
    <text evidence="5">The sequence shown here is derived from an EMBL/GenBank/DDBJ whole genome shotgun (WGS) entry which is preliminary data.</text>
</comment>
<gene>
    <name evidence="5" type="ORF">FGO68_gene14811</name>
</gene>
<evidence type="ECO:0000313" key="5">
    <source>
        <dbReference type="EMBL" id="TNV75423.1"/>
    </source>
</evidence>
<reference evidence="5" key="1">
    <citation type="submission" date="2019-06" db="EMBL/GenBank/DDBJ databases">
        <authorList>
            <person name="Zheng W."/>
        </authorList>
    </citation>
    <scope>NUCLEOTIDE SEQUENCE</scope>
    <source>
        <strain evidence="5">QDHG01</strain>
    </source>
</reference>
<dbReference type="GO" id="GO:0003735">
    <property type="term" value="F:structural constituent of ribosome"/>
    <property type="evidence" value="ECO:0007669"/>
    <property type="project" value="InterPro"/>
</dbReference>
<comment type="similarity">
    <text evidence="1">Belongs to the universal ribosomal protein uL23 family.</text>
</comment>
<dbReference type="GO" id="GO:0005762">
    <property type="term" value="C:mitochondrial large ribosomal subunit"/>
    <property type="evidence" value="ECO:0007669"/>
    <property type="project" value="TreeGrafter"/>
</dbReference>
<dbReference type="Proteomes" id="UP000785679">
    <property type="component" value="Unassembled WGS sequence"/>
</dbReference>
<evidence type="ECO:0000256" key="1">
    <source>
        <dbReference type="ARBA" id="ARBA00006700"/>
    </source>
</evidence>
<keyword evidence="6" id="KW-1185">Reference proteome</keyword>
<sequence length="114" mass="13562">MNPKGFKPTITSNFAKPQREIDFVNHEVLLHRSPKTFKEKEWVSFRVDPFLSKPEIQQYLMKLYNLNVQTVNTAVKQGKILRNMDTGKHWRKEDWKKAMVKLDFAVDPDLQKMQ</sequence>
<proteinExistence type="inferred from homology"/>
<dbReference type="SUPFAM" id="SSF54189">
    <property type="entry name" value="Ribosomal proteins S24e, L23 and L15e"/>
    <property type="match status" value="1"/>
</dbReference>
<dbReference type="InterPro" id="IPR013025">
    <property type="entry name" value="Ribosomal_uL23-like"/>
</dbReference>
<evidence type="ECO:0000313" key="6">
    <source>
        <dbReference type="Proteomes" id="UP000785679"/>
    </source>
</evidence>
<dbReference type="GO" id="GO:0032543">
    <property type="term" value="P:mitochondrial translation"/>
    <property type="evidence" value="ECO:0007669"/>
    <property type="project" value="TreeGrafter"/>
</dbReference>
<keyword evidence="2" id="KW-0689">Ribosomal protein</keyword>
<dbReference type="InterPro" id="IPR012678">
    <property type="entry name" value="Ribosomal_uL23/eL15/eS24_sf"/>
</dbReference>
<protein>
    <recommendedName>
        <fullName evidence="4">Large ribosomal subunit protein uL23m</fullName>
    </recommendedName>
</protein>
<dbReference type="AlphaFoldDB" id="A0A8J8SYY4"/>